<feature type="compositionally biased region" description="Low complexity" evidence="1">
    <location>
        <begin position="128"/>
        <end position="137"/>
    </location>
</feature>
<dbReference type="AlphaFoldDB" id="B3NF07"/>
<evidence type="ECO:0000313" key="4">
    <source>
        <dbReference type="Proteomes" id="UP000008711"/>
    </source>
</evidence>
<dbReference type="HOGENOM" id="CLU_922200_0_0_1"/>
<evidence type="ECO:0000313" key="3">
    <source>
        <dbReference type="EMBL" id="EDV50349.2"/>
    </source>
</evidence>
<dbReference type="KEGG" id="der:6546378"/>
<keyword evidence="4" id="KW-1185">Reference proteome</keyword>
<accession>B3NF07</accession>
<feature type="region of interest" description="Disordered" evidence="1">
    <location>
        <begin position="298"/>
        <end position="355"/>
    </location>
</feature>
<reference evidence="3 4" key="2">
    <citation type="journal article" date="2008" name="Bioinformatics">
        <title>Assembly reconciliation.</title>
        <authorList>
            <person name="Zimin A.V."/>
            <person name="Smith D.R."/>
            <person name="Sutton G."/>
            <person name="Yorke J.A."/>
        </authorList>
    </citation>
    <scope>NUCLEOTIDE SEQUENCE [LARGE SCALE GENOMIC DNA]</scope>
    <source>
        <strain evidence="3 4">TSC#14021-0224.01</strain>
    </source>
</reference>
<evidence type="ECO:0000256" key="2">
    <source>
        <dbReference type="SAM" id="SignalP"/>
    </source>
</evidence>
<reference evidence="3 4" key="1">
    <citation type="journal article" date="2007" name="Nature">
        <title>Evolution of genes and genomes on the Drosophila phylogeny.</title>
        <authorList>
            <consortium name="Drosophila 12 Genomes Consortium"/>
            <person name="Clark A.G."/>
            <person name="Eisen M.B."/>
            <person name="Smith D.R."/>
            <person name="Bergman C.M."/>
            <person name="Oliver B."/>
            <person name="Markow T.A."/>
            <person name="Kaufman T.C."/>
            <person name="Kellis M."/>
            <person name="Gelbart W."/>
            <person name="Iyer V.N."/>
            <person name="Pollard D.A."/>
            <person name="Sackton T.B."/>
            <person name="Larracuente A.M."/>
            <person name="Singh N.D."/>
            <person name="Abad J.P."/>
            <person name="Abt D.N."/>
            <person name="Adryan B."/>
            <person name="Aguade M."/>
            <person name="Akashi H."/>
            <person name="Anderson W.W."/>
            <person name="Aquadro C.F."/>
            <person name="Ardell D.H."/>
            <person name="Arguello R."/>
            <person name="Artieri C.G."/>
            <person name="Barbash D.A."/>
            <person name="Barker D."/>
            <person name="Barsanti P."/>
            <person name="Batterham P."/>
            <person name="Batzoglou S."/>
            <person name="Begun D."/>
            <person name="Bhutkar A."/>
            <person name="Blanco E."/>
            <person name="Bosak S.A."/>
            <person name="Bradley R.K."/>
            <person name="Brand A.D."/>
            <person name="Brent M.R."/>
            <person name="Brooks A.N."/>
            <person name="Brown R.H."/>
            <person name="Butlin R.K."/>
            <person name="Caggese C."/>
            <person name="Calvi B.R."/>
            <person name="Bernardo de Carvalho A."/>
            <person name="Caspi A."/>
            <person name="Castrezana S."/>
            <person name="Celniker S.E."/>
            <person name="Chang J.L."/>
            <person name="Chapple C."/>
            <person name="Chatterji S."/>
            <person name="Chinwalla A."/>
            <person name="Civetta A."/>
            <person name="Clifton S.W."/>
            <person name="Comeron J.M."/>
            <person name="Costello J.C."/>
            <person name="Coyne J.A."/>
            <person name="Daub J."/>
            <person name="David R.G."/>
            <person name="Delcher A.L."/>
            <person name="Delehaunty K."/>
            <person name="Do C.B."/>
            <person name="Ebling H."/>
            <person name="Edwards K."/>
            <person name="Eickbush T."/>
            <person name="Evans J.D."/>
            <person name="Filipski A."/>
            <person name="Findeiss S."/>
            <person name="Freyhult E."/>
            <person name="Fulton L."/>
            <person name="Fulton R."/>
            <person name="Garcia A.C."/>
            <person name="Gardiner A."/>
            <person name="Garfield D.A."/>
            <person name="Garvin B.E."/>
            <person name="Gibson G."/>
            <person name="Gilbert D."/>
            <person name="Gnerre S."/>
            <person name="Godfrey J."/>
            <person name="Good R."/>
            <person name="Gotea V."/>
            <person name="Gravely B."/>
            <person name="Greenberg A.J."/>
            <person name="Griffiths-Jones S."/>
            <person name="Gross S."/>
            <person name="Guigo R."/>
            <person name="Gustafson E.A."/>
            <person name="Haerty W."/>
            <person name="Hahn M.W."/>
            <person name="Halligan D.L."/>
            <person name="Halpern A.L."/>
            <person name="Halter G.M."/>
            <person name="Han M.V."/>
            <person name="Heger A."/>
            <person name="Hillier L."/>
            <person name="Hinrichs A.S."/>
            <person name="Holmes I."/>
            <person name="Hoskins R.A."/>
            <person name="Hubisz M.J."/>
            <person name="Hultmark D."/>
            <person name="Huntley M.A."/>
            <person name="Jaffe D.B."/>
            <person name="Jagadeeshan S."/>
            <person name="Jeck W.R."/>
            <person name="Johnson J."/>
            <person name="Jones C.D."/>
            <person name="Jordan W.C."/>
            <person name="Karpen G.H."/>
            <person name="Kataoka E."/>
            <person name="Keightley P.D."/>
            <person name="Kheradpour P."/>
            <person name="Kirkness E.F."/>
            <person name="Koerich L.B."/>
            <person name="Kristiansen K."/>
            <person name="Kudrna D."/>
            <person name="Kulathinal R.J."/>
            <person name="Kumar S."/>
            <person name="Kwok R."/>
            <person name="Lander E."/>
            <person name="Langley C.H."/>
            <person name="Lapoint R."/>
            <person name="Lazzaro B.P."/>
            <person name="Lee S.J."/>
            <person name="Levesque L."/>
            <person name="Li R."/>
            <person name="Lin C.F."/>
            <person name="Lin M.F."/>
            <person name="Lindblad-Toh K."/>
            <person name="Llopart A."/>
            <person name="Long M."/>
            <person name="Low L."/>
            <person name="Lozovsky E."/>
            <person name="Lu J."/>
            <person name="Luo M."/>
            <person name="Machado C.A."/>
            <person name="Makalowski W."/>
            <person name="Marzo M."/>
            <person name="Matsuda M."/>
            <person name="Matzkin L."/>
            <person name="McAllister B."/>
            <person name="McBride C.S."/>
            <person name="McKernan B."/>
            <person name="McKernan K."/>
            <person name="Mendez-Lago M."/>
            <person name="Minx P."/>
            <person name="Mollenhauer M.U."/>
            <person name="Montooth K."/>
            <person name="Mount S.M."/>
            <person name="Mu X."/>
            <person name="Myers E."/>
            <person name="Negre B."/>
            <person name="Newfeld S."/>
            <person name="Nielsen R."/>
            <person name="Noor M.A."/>
            <person name="O'Grady P."/>
            <person name="Pachter L."/>
            <person name="Papaceit M."/>
            <person name="Parisi M.J."/>
            <person name="Parisi M."/>
            <person name="Parts L."/>
            <person name="Pedersen J.S."/>
            <person name="Pesole G."/>
            <person name="Phillippy A.M."/>
            <person name="Ponting C.P."/>
            <person name="Pop M."/>
            <person name="Porcelli D."/>
            <person name="Powell J.R."/>
            <person name="Prohaska S."/>
            <person name="Pruitt K."/>
            <person name="Puig M."/>
            <person name="Quesneville H."/>
            <person name="Ram K.R."/>
            <person name="Rand D."/>
            <person name="Rasmussen M.D."/>
            <person name="Reed L.K."/>
            <person name="Reenan R."/>
            <person name="Reily A."/>
            <person name="Remington K.A."/>
            <person name="Rieger T.T."/>
            <person name="Ritchie M.G."/>
            <person name="Robin C."/>
            <person name="Rogers Y.H."/>
            <person name="Rohde C."/>
            <person name="Rozas J."/>
            <person name="Rubenfield M.J."/>
            <person name="Ruiz A."/>
            <person name="Russo S."/>
            <person name="Salzberg S.L."/>
            <person name="Sanchez-Gracia A."/>
            <person name="Saranga D.J."/>
            <person name="Sato H."/>
            <person name="Schaeffer S.W."/>
            <person name="Schatz M.C."/>
            <person name="Schlenke T."/>
            <person name="Schwartz R."/>
            <person name="Segarra C."/>
            <person name="Singh R.S."/>
            <person name="Sirot L."/>
            <person name="Sirota M."/>
            <person name="Sisneros N.B."/>
            <person name="Smith C.D."/>
            <person name="Smith T.F."/>
            <person name="Spieth J."/>
            <person name="Stage D.E."/>
            <person name="Stark A."/>
            <person name="Stephan W."/>
            <person name="Strausberg R.L."/>
            <person name="Strempel S."/>
            <person name="Sturgill D."/>
            <person name="Sutton G."/>
            <person name="Sutton G.G."/>
            <person name="Tao W."/>
            <person name="Teichmann S."/>
            <person name="Tobari Y.N."/>
            <person name="Tomimura Y."/>
            <person name="Tsolas J.M."/>
            <person name="Valente V.L."/>
            <person name="Venter E."/>
            <person name="Venter J.C."/>
            <person name="Vicario S."/>
            <person name="Vieira F.G."/>
            <person name="Vilella A.J."/>
            <person name="Villasante A."/>
            <person name="Walenz B."/>
            <person name="Wang J."/>
            <person name="Wasserman M."/>
            <person name="Watts T."/>
            <person name="Wilson D."/>
            <person name="Wilson R.K."/>
            <person name="Wing R.A."/>
            <person name="Wolfner M.F."/>
            <person name="Wong A."/>
            <person name="Wong G.K."/>
            <person name="Wu C.I."/>
            <person name="Wu G."/>
            <person name="Yamamoto D."/>
            <person name="Yang H.P."/>
            <person name="Yang S.P."/>
            <person name="Yorke J.A."/>
            <person name="Yoshida K."/>
            <person name="Zdobnov E."/>
            <person name="Zhang P."/>
            <person name="Zhang Y."/>
            <person name="Zimin A.V."/>
            <person name="Baldwin J."/>
            <person name="Abdouelleil A."/>
            <person name="Abdulkadir J."/>
            <person name="Abebe A."/>
            <person name="Abera B."/>
            <person name="Abreu J."/>
            <person name="Acer S.C."/>
            <person name="Aftuck L."/>
            <person name="Alexander A."/>
            <person name="An P."/>
            <person name="Anderson E."/>
            <person name="Anderson S."/>
            <person name="Arachi H."/>
            <person name="Azer M."/>
            <person name="Bachantsang P."/>
            <person name="Barry A."/>
            <person name="Bayul T."/>
            <person name="Berlin A."/>
            <person name="Bessette D."/>
            <person name="Bloom T."/>
            <person name="Blye J."/>
            <person name="Boguslavskiy L."/>
            <person name="Bonnet C."/>
            <person name="Boukhgalter B."/>
            <person name="Bourzgui I."/>
            <person name="Brown A."/>
            <person name="Cahill P."/>
            <person name="Channer S."/>
            <person name="Cheshatsang Y."/>
            <person name="Chuda L."/>
            <person name="Citroen M."/>
            <person name="Collymore A."/>
            <person name="Cooke P."/>
            <person name="Costello M."/>
            <person name="D'Aco K."/>
            <person name="Daza R."/>
            <person name="De Haan G."/>
            <person name="DeGray S."/>
            <person name="DeMaso C."/>
            <person name="Dhargay N."/>
            <person name="Dooley K."/>
            <person name="Dooley E."/>
            <person name="Doricent M."/>
            <person name="Dorje P."/>
            <person name="Dorjee K."/>
            <person name="Dupes A."/>
            <person name="Elong R."/>
            <person name="Falk J."/>
            <person name="Farina A."/>
            <person name="Faro S."/>
            <person name="Ferguson D."/>
            <person name="Fisher S."/>
            <person name="Foley C.D."/>
            <person name="Franke A."/>
            <person name="Friedrich D."/>
            <person name="Gadbois L."/>
            <person name="Gearin G."/>
            <person name="Gearin C.R."/>
            <person name="Giannoukos G."/>
            <person name="Goode T."/>
            <person name="Graham J."/>
            <person name="Grandbois E."/>
            <person name="Grewal S."/>
            <person name="Gyaltsen K."/>
            <person name="Hafez N."/>
            <person name="Hagos B."/>
            <person name="Hall J."/>
            <person name="Henson C."/>
            <person name="Hollinger A."/>
            <person name="Honan T."/>
            <person name="Huard M.D."/>
            <person name="Hughes L."/>
            <person name="Hurhula B."/>
            <person name="Husby M.E."/>
            <person name="Kamat A."/>
            <person name="Kanga B."/>
            <person name="Kashin S."/>
            <person name="Khazanovich D."/>
            <person name="Kisner P."/>
            <person name="Lance K."/>
            <person name="Lara M."/>
            <person name="Lee W."/>
            <person name="Lennon N."/>
            <person name="Letendre F."/>
            <person name="LeVine R."/>
            <person name="Lipovsky A."/>
            <person name="Liu X."/>
            <person name="Liu J."/>
            <person name="Liu S."/>
            <person name="Lokyitsang T."/>
            <person name="Lokyitsang Y."/>
            <person name="Lubonja R."/>
            <person name="Lui A."/>
            <person name="MacDonald P."/>
            <person name="Magnisalis V."/>
            <person name="Maru K."/>
            <person name="Matthews C."/>
            <person name="McCusker W."/>
            <person name="McDonough S."/>
            <person name="Mehta T."/>
            <person name="Meldrim J."/>
            <person name="Meneus L."/>
            <person name="Mihai O."/>
            <person name="Mihalev A."/>
            <person name="Mihova T."/>
            <person name="Mittelman R."/>
            <person name="Mlenga V."/>
            <person name="Montmayeur A."/>
            <person name="Mulrain L."/>
            <person name="Navidi A."/>
            <person name="Naylor J."/>
            <person name="Negash T."/>
            <person name="Nguyen T."/>
            <person name="Nguyen N."/>
            <person name="Nicol R."/>
            <person name="Norbu C."/>
            <person name="Norbu N."/>
            <person name="Novod N."/>
            <person name="O'Neill B."/>
            <person name="Osman S."/>
            <person name="Markiewicz E."/>
            <person name="Oyono O.L."/>
            <person name="Patti C."/>
            <person name="Phunkhang P."/>
            <person name="Pierre F."/>
            <person name="Priest M."/>
            <person name="Raghuraman S."/>
            <person name="Rege F."/>
            <person name="Reyes R."/>
            <person name="Rise C."/>
            <person name="Rogov P."/>
            <person name="Ross K."/>
            <person name="Ryan E."/>
            <person name="Settipalli S."/>
            <person name="Shea T."/>
            <person name="Sherpa N."/>
            <person name="Shi L."/>
            <person name="Shih D."/>
            <person name="Sparrow T."/>
            <person name="Spaulding J."/>
            <person name="Stalker J."/>
            <person name="Stange-Thomann N."/>
            <person name="Stavropoulos S."/>
            <person name="Stone C."/>
            <person name="Strader C."/>
            <person name="Tesfaye S."/>
            <person name="Thomson T."/>
            <person name="Thoulutsang Y."/>
            <person name="Thoulutsang D."/>
            <person name="Topham K."/>
            <person name="Topping I."/>
            <person name="Tsamla T."/>
            <person name="Vassiliev H."/>
            <person name="Vo A."/>
            <person name="Wangchuk T."/>
            <person name="Wangdi T."/>
            <person name="Weiand M."/>
            <person name="Wilkinson J."/>
            <person name="Wilson A."/>
            <person name="Yadav S."/>
            <person name="Young G."/>
            <person name="Yu Q."/>
            <person name="Zembek L."/>
            <person name="Zhong D."/>
            <person name="Zimmer A."/>
            <person name="Zwirko Z."/>
            <person name="Jaffe D.B."/>
            <person name="Alvarez P."/>
            <person name="Brockman W."/>
            <person name="Butler J."/>
            <person name="Chin C."/>
            <person name="Gnerre S."/>
            <person name="Grabherr M."/>
            <person name="Kleber M."/>
            <person name="Mauceli E."/>
            <person name="MacCallum I."/>
        </authorList>
    </citation>
    <scope>NUCLEOTIDE SEQUENCE [LARGE SCALE GENOMIC DNA]</scope>
    <source>
        <strain evidence="3 4">TSC#14021-0224.01</strain>
    </source>
</reference>
<dbReference type="EMBL" id="CH954178">
    <property type="protein sequence ID" value="EDV50349.2"/>
    <property type="molecule type" value="Genomic_DNA"/>
</dbReference>
<feature type="region of interest" description="Disordered" evidence="1">
    <location>
        <begin position="63"/>
        <end position="96"/>
    </location>
</feature>
<feature type="compositionally biased region" description="Polar residues" evidence="1">
    <location>
        <begin position="74"/>
        <end position="89"/>
    </location>
</feature>
<name>B3NF07_DROER</name>
<sequence length="368" mass="40450">MRLSNLQWIVQLSIIICAIGIEAQPSGMQSREKTHFFQNGDFEGNACVNTYGKQRVERSNPEGLLDADPIASGTGFQPSDENVMNTGQMGPNLAAQSLSPAVPVSPLSDFYQSNWQQQPQQVELQNMQLQQQQQQQQPNGCGLSRISQGTPNAYYEQDETEQRRQELRNLVQHLYVAQARVQLEATEIRKAQSVASAAQSQLEESANHVRSITASLHTAQQEVAASAIRAQIAQLQLAAHDQLLFAARQDVDALSSQMVGLQAAEGIVQPKLTVDLHALLDKLKQPLQHYDRPTAVPIIAPSLPGTASHQQQMLLQQQQQMGQVQGQEQGQGQTQNQGPAPANPSNGATPNDFISLPRVHHYANFDYT</sequence>
<gene>
    <name evidence="3" type="primary">Dere\GG14492</name>
    <name evidence="3" type="synonym">dere_GLEANR_14657</name>
    <name evidence="3" type="synonym">GG14492</name>
    <name evidence="3" type="ORF">Dere_GG14492</name>
</gene>
<feature type="chain" id="PRO_5006455284" evidence="2">
    <location>
        <begin position="24"/>
        <end position="368"/>
    </location>
</feature>
<proteinExistence type="predicted"/>
<dbReference type="OrthoDB" id="7787829at2759"/>
<protein>
    <submittedName>
        <fullName evidence="3">Uncharacterized protein</fullName>
    </submittedName>
</protein>
<feature type="signal peptide" evidence="2">
    <location>
        <begin position="1"/>
        <end position="23"/>
    </location>
</feature>
<dbReference type="eggNOG" id="ENOG502SZFU">
    <property type="taxonomic scope" value="Eukaryota"/>
</dbReference>
<dbReference type="Proteomes" id="UP000008711">
    <property type="component" value="Unassembled WGS sequence"/>
</dbReference>
<keyword evidence="2" id="KW-0732">Signal</keyword>
<feature type="region of interest" description="Disordered" evidence="1">
    <location>
        <begin position="128"/>
        <end position="149"/>
    </location>
</feature>
<evidence type="ECO:0000256" key="1">
    <source>
        <dbReference type="SAM" id="MobiDB-lite"/>
    </source>
</evidence>
<organism evidence="3 4">
    <name type="scientific">Drosophila erecta</name>
    <name type="common">Fruit fly</name>
    <dbReference type="NCBI Taxonomy" id="7220"/>
    <lineage>
        <taxon>Eukaryota</taxon>
        <taxon>Metazoa</taxon>
        <taxon>Ecdysozoa</taxon>
        <taxon>Arthropoda</taxon>
        <taxon>Hexapoda</taxon>
        <taxon>Insecta</taxon>
        <taxon>Pterygota</taxon>
        <taxon>Neoptera</taxon>
        <taxon>Endopterygota</taxon>
        <taxon>Diptera</taxon>
        <taxon>Brachycera</taxon>
        <taxon>Muscomorpha</taxon>
        <taxon>Ephydroidea</taxon>
        <taxon>Drosophilidae</taxon>
        <taxon>Drosophila</taxon>
        <taxon>Sophophora</taxon>
    </lineage>
</organism>
<feature type="compositionally biased region" description="Low complexity" evidence="1">
    <location>
        <begin position="310"/>
        <end position="338"/>
    </location>
</feature>